<dbReference type="InParanoid" id="D6WGK8"/>
<gene>
    <name evidence="10" type="primary">AUGUSTUS-3.0.2_02986</name>
    <name evidence="10" type="ORF">TcasGA2_TC002986</name>
</gene>
<dbReference type="SUPFAM" id="SSF52540">
    <property type="entry name" value="P-loop containing nucleoside triphosphate hydrolases"/>
    <property type="match status" value="2"/>
</dbReference>
<reference evidence="10 11" key="2">
    <citation type="journal article" date="2010" name="Nucleic Acids Res.">
        <title>BeetleBase in 2010: revisions to provide comprehensive genomic information for Tribolium castaneum.</title>
        <authorList>
            <person name="Kim H.S."/>
            <person name="Murphy T."/>
            <person name="Xia J."/>
            <person name="Caragea D."/>
            <person name="Park Y."/>
            <person name="Beeman R.W."/>
            <person name="Lorenzen M.D."/>
            <person name="Butcher S."/>
            <person name="Manak J.R."/>
            <person name="Brown S.J."/>
        </authorList>
    </citation>
    <scope>GENOME REANNOTATION</scope>
    <source>
        <strain evidence="10 11">Georgia GA2</strain>
    </source>
</reference>
<dbReference type="Gene3D" id="3.40.50.300">
    <property type="entry name" value="P-loop containing nucleotide triphosphate hydrolases"/>
    <property type="match status" value="2"/>
</dbReference>
<dbReference type="PANTHER" id="PTHR22655:SF2">
    <property type="entry name" value="ATP-DEPENDENT RNA HELICASE TDRD12-RELATED"/>
    <property type="match status" value="1"/>
</dbReference>
<feature type="compositionally biased region" description="Basic and acidic residues" evidence="8">
    <location>
        <begin position="62"/>
        <end position="71"/>
    </location>
</feature>
<evidence type="ECO:0000313" key="11">
    <source>
        <dbReference type="Proteomes" id="UP000007266"/>
    </source>
</evidence>
<feature type="domain" description="Helicase ATP-binding" evidence="9">
    <location>
        <begin position="323"/>
        <end position="505"/>
    </location>
</feature>
<dbReference type="InterPro" id="IPR011545">
    <property type="entry name" value="DEAD/DEAH_box_helicase_dom"/>
</dbReference>
<evidence type="ECO:0000256" key="8">
    <source>
        <dbReference type="SAM" id="MobiDB-lite"/>
    </source>
</evidence>
<feature type="region of interest" description="Disordered" evidence="8">
    <location>
        <begin position="52"/>
        <end position="74"/>
    </location>
</feature>
<dbReference type="FunFam" id="3.40.50.300:FF:003370">
    <property type="entry name" value="Putative ATP-dependent RNA helicase CG14443"/>
    <property type="match status" value="1"/>
</dbReference>
<evidence type="ECO:0000313" key="10">
    <source>
        <dbReference type="EMBL" id="EFA00164.1"/>
    </source>
</evidence>
<evidence type="ECO:0000256" key="7">
    <source>
        <dbReference type="ARBA" id="ARBA00047984"/>
    </source>
</evidence>
<dbReference type="AlphaFoldDB" id="D6WGK8"/>
<dbReference type="PROSITE" id="PS51192">
    <property type="entry name" value="HELICASE_ATP_BIND_1"/>
    <property type="match status" value="1"/>
</dbReference>
<dbReference type="InterPro" id="IPR027417">
    <property type="entry name" value="P-loop_NTPase"/>
</dbReference>
<keyword evidence="3" id="KW-0547">Nucleotide-binding</keyword>
<sequence>MEKKKLVTRYIPAGMNLASLNPQPAKYRTKKCKPIPFDKILERDIFLSEDEDVSTQVVTSPPRKEEKERQKMKPPRTICANKSLCFDEYNIKITETPGFEKIPSEPPLVKETTEAPVSFKAKMFERLKVTETPALGKIANEPSLVEETITPPVSFKAKMCERLKVTETPGLGKIASEPSLVVETTSAPVSFKAKMCERLQRHKLKKQNASPDSTAHSSERQVKIQKCECSDCDKFASCTFWLHNNVTFDETGKTVTKGLPLLKGDPTDKEISIFKTFNKIILHGVVIPKPLFSLDETNIDANIQKAMVKINCASSKDVQSYMWPAVQRGLNTFMIAAPKSGKTLAYLPAFCSFAMEKNDRYAELAQYTGPLIIILCPTSKNCNELHDLITELVVECWDAPVVEVLTENSPVQSDCDILVTVPSVLEECLKAGKVSLKRLCHLAIEDGYFLLKNHNQSMEKLLKIINIAQTNRPHNKNIQIVVSSEKWSSDLELLLRKLYVTPLVCFEDFLEAAVYSKVEFKKKKLKSLYKLFYLDDVLKGHYMTHKAVVFCEEEEIGTIKEHLEISGVECITISNDLIEDEIFENEDMWRSLPTGQYKVFLCTDALFERTARVLNANWVVHYSLPSNWTQFQKRFRCLVENLCSPFDVSDNIYKTNDKCSFLLIDEACDNQIFLDFFEVLTRNLVTHLQLK</sequence>
<keyword evidence="6" id="KW-0067">ATP-binding</keyword>
<dbReference type="Pfam" id="PF00270">
    <property type="entry name" value="DEAD"/>
    <property type="match status" value="1"/>
</dbReference>
<reference evidence="10 11" key="1">
    <citation type="journal article" date="2008" name="Nature">
        <title>The genome of the model beetle and pest Tribolium castaneum.</title>
        <authorList>
            <consortium name="Tribolium Genome Sequencing Consortium"/>
            <person name="Richards S."/>
            <person name="Gibbs R.A."/>
            <person name="Weinstock G.M."/>
            <person name="Brown S.J."/>
            <person name="Denell R."/>
            <person name="Beeman R.W."/>
            <person name="Gibbs R."/>
            <person name="Beeman R.W."/>
            <person name="Brown S.J."/>
            <person name="Bucher G."/>
            <person name="Friedrich M."/>
            <person name="Grimmelikhuijzen C.J."/>
            <person name="Klingler M."/>
            <person name="Lorenzen M."/>
            <person name="Richards S."/>
            <person name="Roth S."/>
            <person name="Schroder R."/>
            <person name="Tautz D."/>
            <person name="Zdobnov E.M."/>
            <person name="Muzny D."/>
            <person name="Gibbs R.A."/>
            <person name="Weinstock G.M."/>
            <person name="Attaway T."/>
            <person name="Bell S."/>
            <person name="Buhay C.J."/>
            <person name="Chandrabose M.N."/>
            <person name="Chavez D."/>
            <person name="Clerk-Blankenburg K.P."/>
            <person name="Cree A."/>
            <person name="Dao M."/>
            <person name="Davis C."/>
            <person name="Chacko J."/>
            <person name="Dinh H."/>
            <person name="Dugan-Rocha S."/>
            <person name="Fowler G."/>
            <person name="Garner T.T."/>
            <person name="Garnes J."/>
            <person name="Gnirke A."/>
            <person name="Hawes A."/>
            <person name="Hernandez J."/>
            <person name="Hines S."/>
            <person name="Holder M."/>
            <person name="Hume J."/>
            <person name="Jhangiani S.N."/>
            <person name="Joshi V."/>
            <person name="Khan Z.M."/>
            <person name="Jackson L."/>
            <person name="Kovar C."/>
            <person name="Kowis A."/>
            <person name="Lee S."/>
            <person name="Lewis L.R."/>
            <person name="Margolis J."/>
            <person name="Morgan M."/>
            <person name="Nazareth L.V."/>
            <person name="Nguyen N."/>
            <person name="Okwuonu G."/>
            <person name="Parker D."/>
            <person name="Richards S."/>
            <person name="Ruiz S.J."/>
            <person name="Santibanez J."/>
            <person name="Savard J."/>
            <person name="Scherer S.E."/>
            <person name="Schneider B."/>
            <person name="Sodergren E."/>
            <person name="Tautz D."/>
            <person name="Vattahil S."/>
            <person name="Villasana D."/>
            <person name="White C.S."/>
            <person name="Wright R."/>
            <person name="Park Y."/>
            <person name="Beeman R.W."/>
            <person name="Lord J."/>
            <person name="Oppert B."/>
            <person name="Lorenzen M."/>
            <person name="Brown S."/>
            <person name="Wang L."/>
            <person name="Savard J."/>
            <person name="Tautz D."/>
            <person name="Richards S."/>
            <person name="Weinstock G."/>
            <person name="Gibbs R.A."/>
            <person name="Liu Y."/>
            <person name="Worley K."/>
            <person name="Weinstock G."/>
            <person name="Elsik C.G."/>
            <person name="Reese J.T."/>
            <person name="Elhaik E."/>
            <person name="Landan G."/>
            <person name="Graur D."/>
            <person name="Arensburger P."/>
            <person name="Atkinson P."/>
            <person name="Beeman R.W."/>
            <person name="Beidler J."/>
            <person name="Brown S.J."/>
            <person name="Demuth J.P."/>
            <person name="Drury D.W."/>
            <person name="Du Y.Z."/>
            <person name="Fujiwara H."/>
            <person name="Lorenzen M."/>
            <person name="Maselli V."/>
            <person name="Osanai M."/>
            <person name="Park Y."/>
            <person name="Robertson H.M."/>
            <person name="Tu Z."/>
            <person name="Wang J.J."/>
            <person name="Wang S."/>
            <person name="Richards S."/>
            <person name="Song H."/>
            <person name="Zhang L."/>
            <person name="Sodergren E."/>
            <person name="Werner D."/>
            <person name="Stanke M."/>
            <person name="Morgenstern B."/>
            <person name="Solovyev V."/>
            <person name="Kosarev P."/>
            <person name="Brown G."/>
            <person name="Chen H.C."/>
            <person name="Ermolaeva O."/>
            <person name="Hlavina W."/>
            <person name="Kapustin Y."/>
            <person name="Kiryutin B."/>
            <person name="Kitts P."/>
            <person name="Maglott D."/>
            <person name="Pruitt K."/>
            <person name="Sapojnikov V."/>
            <person name="Souvorov A."/>
            <person name="Mackey A.J."/>
            <person name="Waterhouse R.M."/>
            <person name="Wyder S."/>
            <person name="Zdobnov E.M."/>
            <person name="Zdobnov E.M."/>
            <person name="Wyder S."/>
            <person name="Kriventseva E.V."/>
            <person name="Kadowaki T."/>
            <person name="Bork P."/>
            <person name="Aranda M."/>
            <person name="Bao R."/>
            <person name="Beermann A."/>
            <person name="Berns N."/>
            <person name="Bolognesi R."/>
            <person name="Bonneton F."/>
            <person name="Bopp D."/>
            <person name="Brown S.J."/>
            <person name="Bucher G."/>
            <person name="Butts T."/>
            <person name="Chaumot A."/>
            <person name="Denell R.E."/>
            <person name="Ferrier D.E."/>
            <person name="Friedrich M."/>
            <person name="Gordon C.M."/>
            <person name="Jindra M."/>
            <person name="Klingler M."/>
            <person name="Lan Q."/>
            <person name="Lattorff H.M."/>
            <person name="Laudet V."/>
            <person name="von Levetsow C."/>
            <person name="Liu Z."/>
            <person name="Lutz R."/>
            <person name="Lynch J.A."/>
            <person name="da Fonseca R.N."/>
            <person name="Posnien N."/>
            <person name="Reuter R."/>
            <person name="Roth S."/>
            <person name="Savard J."/>
            <person name="Schinko J.B."/>
            <person name="Schmitt C."/>
            <person name="Schoppmeier M."/>
            <person name="Schroder R."/>
            <person name="Shippy T.D."/>
            <person name="Simonnet F."/>
            <person name="Marques-Souza H."/>
            <person name="Tautz D."/>
            <person name="Tomoyasu Y."/>
            <person name="Trauner J."/>
            <person name="Van der Zee M."/>
            <person name="Vervoort M."/>
            <person name="Wittkopp N."/>
            <person name="Wimmer E.A."/>
            <person name="Yang X."/>
            <person name="Jones A.K."/>
            <person name="Sattelle D.B."/>
            <person name="Ebert P.R."/>
            <person name="Nelson D."/>
            <person name="Scott J.G."/>
            <person name="Beeman R.W."/>
            <person name="Muthukrishnan S."/>
            <person name="Kramer K.J."/>
            <person name="Arakane Y."/>
            <person name="Beeman R.W."/>
            <person name="Zhu Q."/>
            <person name="Hogenkamp D."/>
            <person name="Dixit R."/>
            <person name="Oppert B."/>
            <person name="Jiang H."/>
            <person name="Zou Z."/>
            <person name="Marshall J."/>
            <person name="Elpidina E."/>
            <person name="Vinokurov K."/>
            <person name="Oppert C."/>
            <person name="Zou Z."/>
            <person name="Evans J."/>
            <person name="Lu Z."/>
            <person name="Zhao P."/>
            <person name="Sumathipala N."/>
            <person name="Altincicek B."/>
            <person name="Vilcinskas A."/>
            <person name="Williams M."/>
            <person name="Hultmark D."/>
            <person name="Hetru C."/>
            <person name="Jiang H."/>
            <person name="Grimmelikhuijzen C.J."/>
            <person name="Hauser F."/>
            <person name="Cazzamali G."/>
            <person name="Williamson M."/>
            <person name="Park Y."/>
            <person name="Li B."/>
            <person name="Tanaka Y."/>
            <person name="Predel R."/>
            <person name="Neupert S."/>
            <person name="Schachtner J."/>
            <person name="Verleyen P."/>
            <person name="Raible F."/>
            <person name="Bork P."/>
            <person name="Friedrich M."/>
            <person name="Walden K.K."/>
            <person name="Robertson H.M."/>
            <person name="Angeli S."/>
            <person name="Foret S."/>
            <person name="Bucher G."/>
            <person name="Schuetz S."/>
            <person name="Maleszka R."/>
            <person name="Wimmer E.A."/>
            <person name="Beeman R.W."/>
            <person name="Lorenzen M."/>
            <person name="Tomoyasu Y."/>
            <person name="Miller S.C."/>
            <person name="Grossmann D."/>
            <person name="Bucher G."/>
        </authorList>
    </citation>
    <scope>NUCLEOTIDE SEQUENCE [LARGE SCALE GENOMIC DNA]</scope>
    <source>
        <strain evidence="10 11">Georgia GA2</strain>
    </source>
</reference>
<keyword evidence="4" id="KW-0378">Hydrolase</keyword>
<evidence type="ECO:0000256" key="1">
    <source>
        <dbReference type="ARBA" id="ARBA00012552"/>
    </source>
</evidence>
<dbReference type="EMBL" id="KQ971321">
    <property type="protein sequence ID" value="EFA00164.1"/>
    <property type="molecule type" value="Genomic_DNA"/>
</dbReference>
<dbReference type="GO" id="GO:0005524">
    <property type="term" value="F:ATP binding"/>
    <property type="evidence" value="ECO:0007669"/>
    <property type="project" value="UniProtKB-KW"/>
</dbReference>
<dbReference type="PANTHER" id="PTHR22655">
    <property type="entry name" value="ATP-DEPENDENT RNA HELICASE TDRD12-RELATED"/>
    <property type="match status" value="1"/>
</dbReference>
<evidence type="ECO:0000256" key="4">
    <source>
        <dbReference type="ARBA" id="ARBA00022801"/>
    </source>
</evidence>
<dbReference type="OrthoDB" id="6745357at2759"/>
<dbReference type="Proteomes" id="UP000007266">
    <property type="component" value="Linkage group 3"/>
</dbReference>
<name>D6WGK8_TRICA</name>
<keyword evidence="2" id="KW-0677">Repeat</keyword>
<evidence type="ECO:0000259" key="9">
    <source>
        <dbReference type="PROSITE" id="PS51192"/>
    </source>
</evidence>
<dbReference type="HOGENOM" id="CLU_398681_0_0_1"/>
<organism evidence="10 11">
    <name type="scientific">Tribolium castaneum</name>
    <name type="common">Red flour beetle</name>
    <dbReference type="NCBI Taxonomy" id="7070"/>
    <lineage>
        <taxon>Eukaryota</taxon>
        <taxon>Metazoa</taxon>
        <taxon>Ecdysozoa</taxon>
        <taxon>Arthropoda</taxon>
        <taxon>Hexapoda</taxon>
        <taxon>Insecta</taxon>
        <taxon>Pterygota</taxon>
        <taxon>Neoptera</taxon>
        <taxon>Endopterygota</taxon>
        <taxon>Coleoptera</taxon>
        <taxon>Polyphaga</taxon>
        <taxon>Cucujiformia</taxon>
        <taxon>Tenebrionidae</taxon>
        <taxon>Tenebrionidae incertae sedis</taxon>
        <taxon>Tribolium</taxon>
    </lineage>
</organism>
<evidence type="ECO:0000256" key="5">
    <source>
        <dbReference type="ARBA" id="ARBA00022806"/>
    </source>
</evidence>
<proteinExistence type="predicted"/>
<evidence type="ECO:0000256" key="3">
    <source>
        <dbReference type="ARBA" id="ARBA00022741"/>
    </source>
</evidence>
<evidence type="ECO:0000256" key="6">
    <source>
        <dbReference type="ARBA" id="ARBA00022840"/>
    </source>
</evidence>
<keyword evidence="11" id="KW-1185">Reference proteome</keyword>
<dbReference type="GO" id="GO:0003724">
    <property type="term" value="F:RNA helicase activity"/>
    <property type="evidence" value="ECO:0007669"/>
    <property type="project" value="UniProtKB-EC"/>
</dbReference>
<accession>D6WGK8</accession>
<dbReference type="EC" id="3.6.4.13" evidence="1"/>
<dbReference type="GO" id="GO:0042078">
    <property type="term" value="P:germ-line stem cell division"/>
    <property type="evidence" value="ECO:0000318"/>
    <property type="project" value="GO_Central"/>
</dbReference>
<dbReference type="KEGG" id="tca:660469"/>
<dbReference type="GO" id="GO:0016787">
    <property type="term" value="F:hydrolase activity"/>
    <property type="evidence" value="ECO:0007669"/>
    <property type="project" value="UniProtKB-KW"/>
</dbReference>
<dbReference type="eggNOG" id="KOG0334">
    <property type="taxonomic scope" value="Eukaryota"/>
</dbReference>
<dbReference type="InterPro" id="IPR014001">
    <property type="entry name" value="Helicase_ATP-bd"/>
</dbReference>
<dbReference type="STRING" id="7070.D6WGK8"/>
<dbReference type="PhylomeDB" id="D6WGK8"/>
<evidence type="ECO:0000256" key="2">
    <source>
        <dbReference type="ARBA" id="ARBA00022737"/>
    </source>
</evidence>
<keyword evidence="5" id="KW-0347">Helicase</keyword>
<protein>
    <recommendedName>
        <fullName evidence="1">RNA helicase</fullName>
        <ecNumber evidence="1">3.6.4.13</ecNumber>
    </recommendedName>
</protein>
<dbReference type="GO" id="GO:0003676">
    <property type="term" value="F:nucleic acid binding"/>
    <property type="evidence" value="ECO:0007669"/>
    <property type="project" value="InterPro"/>
</dbReference>
<comment type="catalytic activity">
    <reaction evidence="7">
        <text>ATP + H2O = ADP + phosphate + H(+)</text>
        <dbReference type="Rhea" id="RHEA:13065"/>
        <dbReference type="ChEBI" id="CHEBI:15377"/>
        <dbReference type="ChEBI" id="CHEBI:15378"/>
        <dbReference type="ChEBI" id="CHEBI:30616"/>
        <dbReference type="ChEBI" id="CHEBI:43474"/>
        <dbReference type="ChEBI" id="CHEBI:456216"/>
        <dbReference type="EC" id="3.6.4.13"/>
    </reaction>
</comment>